<dbReference type="Pfam" id="PF05257">
    <property type="entry name" value="CHAP"/>
    <property type="match status" value="1"/>
</dbReference>
<dbReference type="InterPro" id="IPR057309">
    <property type="entry name" value="PcsB_CC"/>
</dbReference>
<feature type="signal peptide" evidence="4">
    <location>
        <begin position="1"/>
        <end position="28"/>
    </location>
</feature>
<evidence type="ECO:0000259" key="5">
    <source>
        <dbReference type="PROSITE" id="PS50911"/>
    </source>
</evidence>
<evidence type="ECO:0000256" key="3">
    <source>
        <dbReference type="SAM" id="MobiDB-lite"/>
    </source>
</evidence>
<reference evidence="6 8" key="1">
    <citation type="submission" date="2018-02" db="EMBL/GenBank/DDBJ databases">
        <authorList>
            <person name="Rodrigo-Torres L."/>
            <person name="Arahal R. D."/>
            <person name="Lucena T."/>
        </authorList>
    </citation>
    <scope>NUCLEOTIDE SEQUENCE [LARGE SCALE GENOMIC DNA]</scope>
    <source>
        <strain evidence="6 8">CECT 9267</strain>
    </source>
</reference>
<feature type="domain" description="Peptidase C51" evidence="5">
    <location>
        <begin position="294"/>
        <end position="423"/>
    </location>
</feature>
<feature type="coiled-coil region" evidence="2">
    <location>
        <begin position="73"/>
        <end position="100"/>
    </location>
</feature>
<dbReference type="PRINTS" id="PR01852">
    <property type="entry name" value="SIBAPROTEIN"/>
</dbReference>
<dbReference type="SUPFAM" id="SSF54001">
    <property type="entry name" value="Cysteine proteinases"/>
    <property type="match status" value="1"/>
</dbReference>
<proteinExistence type="predicted"/>
<feature type="chain" id="PRO_5041534150" evidence="4">
    <location>
        <begin position="29"/>
        <end position="424"/>
    </location>
</feature>
<dbReference type="EMBL" id="CP122959">
    <property type="protein sequence ID" value="WGI19821.1"/>
    <property type="molecule type" value="Genomic_DNA"/>
</dbReference>
<feature type="region of interest" description="Disordered" evidence="3">
    <location>
        <begin position="241"/>
        <end position="309"/>
    </location>
</feature>
<dbReference type="InterPro" id="IPR038765">
    <property type="entry name" value="Papain-like_cys_pep_sf"/>
</dbReference>
<gene>
    <name evidence="6" type="ORF">LAS9267_01133</name>
    <name evidence="7" type="ORF">QBD03_03690</name>
</gene>
<dbReference type="GeneID" id="57133503"/>
<reference evidence="7" key="2">
    <citation type="submission" date="2023-04" db="EMBL/GenBank/DDBJ databases">
        <title>Novel strain of Lactilactobacillus sakei and use thereof.</title>
        <authorList>
            <person name="Kim S.Y."/>
        </authorList>
    </citation>
    <scope>NUCLEOTIDE SEQUENCE</scope>
    <source>
        <strain evidence="7">HUP1</strain>
    </source>
</reference>
<dbReference type="PROSITE" id="PS50911">
    <property type="entry name" value="CHAP"/>
    <property type="match status" value="1"/>
</dbReference>
<feature type="compositionally biased region" description="Low complexity" evidence="3">
    <location>
        <begin position="265"/>
        <end position="279"/>
    </location>
</feature>
<dbReference type="AlphaFoldDB" id="A0A2H1NT28"/>
<dbReference type="Gene3D" id="6.10.250.3150">
    <property type="match status" value="1"/>
</dbReference>
<dbReference type="RefSeq" id="WP_016264832.1">
    <property type="nucleotide sequence ID" value="NZ_BJLN01000006.1"/>
</dbReference>
<dbReference type="Gene3D" id="3.90.1720.10">
    <property type="entry name" value="endopeptidase domain like (from Nostoc punctiforme)"/>
    <property type="match status" value="1"/>
</dbReference>
<sequence>MSFKKVITSAIVMSMVAVSALNTVAANAATVDETQEAITNNKSETAKLLKDIATANADNIKLQQQITDNTTKIETTKTNIDQSTQKIATLKTQITSAKAEVQKRTTVLKAQLVALQKQTGDTVSGNVYFDFVLNSKDFSDLVARSFTVNKLNQASKSALEDVKAAKAEYSNLMTEQETTKSNLQSEKTSLEAQQTDLKAMKAKSDQQQDALNQKVNDNKATLEALQTQYDEAASALKVANDTKAKETKVVKTAVSTKDTSDKAEATSTSNDSKASTSSKIENKTSDNSESKKSNDDSDSQGDGSTHGNVAGNSYAWGQCTWYVKQVAPWAGNNWGNGGQWGASASAAGFRVDHTPSAGAIIVFVPGQSVGGQWTADPTYGHVGYVQSVSGSSVTITQGGMGFANAAGPNTATLSDGGSYMYIHR</sequence>
<dbReference type="Proteomes" id="UP001179858">
    <property type="component" value="Chromosome"/>
</dbReference>
<dbReference type="Proteomes" id="UP000239650">
    <property type="component" value="Unassembled WGS sequence"/>
</dbReference>
<dbReference type="InterPro" id="IPR007921">
    <property type="entry name" value="CHAP_dom"/>
</dbReference>
<evidence type="ECO:0000256" key="4">
    <source>
        <dbReference type="SAM" id="SignalP"/>
    </source>
</evidence>
<feature type="compositionally biased region" description="Basic and acidic residues" evidence="3">
    <location>
        <begin position="280"/>
        <end position="295"/>
    </location>
</feature>
<organism evidence="6 8">
    <name type="scientific">Latilactobacillus sakei</name>
    <name type="common">Lactobacillus sakei</name>
    <dbReference type="NCBI Taxonomy" id="1599"/>
    <lineage>
        <taxon>Bacteria</taxon>
        <taxon>Bacillati</taxon>
        <taxon>Bacillota</taxon>
        <taxon>Bacilli</taxon>
        <taxon>Lactobacillales</taxon>
        <taxon>Lactobacillaceae</taxon>
        <taxon>Latilactobacillus</taxon>
    </lineage>
</organism>
<name>A0A2H1NT28_LATSK</name>
<keyword evidence="1 4" id="KW-0732">Signal</keyword>
<keyword evidence="2" id="KW-0175">Coiled coil</keyword>
<evidence type="ECO:0000256" key="1">
    <source>
        <dbReference type="ARBA" id="ARBA00022729"/>
    </source>
</evidence>
<evidence type="ECO:0000256" key="2">
    <source>
        <dbReference type="SAM" id="Coils"/>
    </source>
</evidence>
<dbReference type="InterPro" id="IPR009148">
    <property type="entry name" value="PcsB-like"/>
</dbReference>
<evidence type="ECO:0000313" key="8">
    <source>
        <dbReference type="Proteomes" id="UP000239650"/>
    </source>
</evidence>
<protein>
    <submittedName>
        <fullName evidence="7">CHAP domain-containing protein</fullName>
    </submittedName>
    <submittedName>
        <fullName evidence="6">N-acetylmuramoyl-L-alanine amidase domain-containing protein</fullName>
    </submittedName>
</protein>
<evidence type="ECO:0000313" key="7">
    <source>
        <dbReference type="EMBL" id="WGI19821.1"/>
    </source>
</evidence>
<dbReference type="EMBL" id="OKRC01000005">
    <property type="protein sequence ID" value="SPE21143.1"/>
    <property type="molecule type" value="Genomic_DNA"/>
</dbReference>
<accession>A0A2H1NT28</accession>
<dbReference type="Pfam" id="PF24568">
    <property type="entry name" value="CC_PcsB"/>
    <property type="match status" value="1"/>
</dbReference>
<evidence type="ECO:0000313" key="6">
    <source>
        <dbReference type="EMBL" id="SPE21143.1"/>
    </source>
</evidence>